<comment type="caution">
    <text evidence="12">The sequence shown here is derived from an EMBL/GenBank/DDBJ whole genome shotgun (WGS) entry which is preliminary data.</text>
</comment>
<dbReference type="GO" id="GO:0005524">
    <property type="term" value="F:ATP binding"/>
    <property type="evidence" value="ECO:0007669"/>
    <property type="project" value="UniProtKB-KW"/>
</dbReference>
<dbReference type="InterPro" id="IPR006474">
    <property type="entry name" value="Helicase_Cas3_CRISPR-ass_core"/>
</dbReference>
<keyword evidence="4" id="KW-0479">Metal-binding</keyword>
<dbReference type="GO" id="GO:0004386">
    <property type="term" value="F:helicase activity"/>
    <property type="evidence" value="ECO:0007669"/>
    <property type="project" value="UniProtKB-KW"/>
</dbReference>
<name>A0A4Y3W7N8_NITWI</name>
<evidence type="ECO:0000256" key="7">
    <source>
        <dbReference type="ARBA" id="ARBA00022806"/>
    </source>
</evidence>
<dbReference type="PROSITE" id="PS51192">
    <property type="entry name" value="HELICASE_ATP_BIND_1"/>
    <property type="match status" value="1"/>
</dbReference>
<evidence type="ECO:0000256" key="8">
    <source>
        <dbReference type="ARBA" id="ARBA00022840"/>
    </source>
</evidence>
<proteinExistence type="inferred from homology"/>
<evidence type="ECO:0000259" key="10">
    <source>
        <dbReference type="PROSITE" id="PS51192"/>
    </source>
</evidence>
<dbReference type="InterPro" id="IPR014001">
    <property type="entry name" value="Helicase_ATP-bd"/>
</dbReference>
<dbReference type="InterPro" id="IPR038257">
    <property type="entry name" value="CRISPR-assoc_Cas3_HD_sf"/>
</dbReference>
<dbReference type="GO" id="GO:0003676">
    <property type="term" value="F:nucleic acid binding"/>
    <property type="evidence" value="ECO:0007669"/>
    <property type="project" value="InterPro"/>
</dbReference>
<keyword evidence="6" id="KW-0378">Hydrolase</keyword>
<reference evidence="12 13" key="1">
    <citation type="submission" date="2019-06" db="EMBL/GenBank/DDBJ databases">
        <title>Whole genome shotgun sequence of Nitrobacter winogradskyi NBRC 14297.</title>
        <authorList>
            <person name="Hosoyama A."/>
            <person name="Uohara A."/>
            <person name="Ohji S."/>
            <person name="Ichikawa N."/>
        </authorList>
    </citation>
    <scope>NUCLEOTIDE SEQUENCE [LARGE SCALE GENOMIC DNA]</scope>
    <source>
        <strain evidence="12 13">NBRC 14297</strain>
    </source>
</reference>
<dbReference type="CDD" id="cd17930">
    <property type="entry name" value="DEXHc_cas3"/>
    <property type="match status" value="1"/>
</dbReference>
<dbReference type="InterPro" id="IPR054712">
    <property type="entry name" value="Cas3-like_dom"/>
</dbReference>
<dbReference type="GO" id="GO:0051607">
    <property type="term" value="P:defense response to virus"/>
    <property type="evidence" value="ECO:0007669"/>
    <property type="project" value="UniProtKB-KW"/>
</dbReference>
<dbReference type="GO" id="GO:0046872">
    <property type="term" value="F:metal ion binding"/>
    <property type="evidence" value="ECO:0007669"/>
    <property type="project" value="UniProtKB-KW"/>
</dbReference>
<evidence type="ECO:0000259" key="11">
    <source>
        <dbReference type="PROSITE" id="PS51643"/>
    </source>
</evidence>
<dbReference type="Pfam" id="PF01966">
    <property type="entry name" value="HD"/>
    <property type="match status" value="1"/>
</dbReference>
<evidence type="ECO:0000256" key="4">
    <source>
        <dbReference type="ARBA" id="ARBA00022723"/>
    </source>
</evidence>
<organism evidence="12 13">
    <name type="scientific">Nitrobacter winogradskyi</name>
    <name type="common">Nitrobacter agilis</name>
    <dbReference type="NCBI Taxonomy" id="913"/>
    <lineage>
        <taxon>Bacteria</taxon>
        <taxon>Pseudomonadati</taxon>
        <taxon>Pseudomonadota</taxon>
        <taxon>Alphaproteobacteria</taxon>
        <taxon>Hyphomicrobiales</taxon>
        <taxon>Nitrobacteraceae</taxon>
        <taxon>Nitrobacter</taxon>
    </lineage>
</organism>
<keyword evidence="7" id="KW-0347">Helicase</keyword>
<comment type="similarity">
    <text evidence="2">In the central section; belongs to the CRISPR-associated helicase Cas3 family.</text>
</comment>
<dbReference type="RefSeq" id="WP_141382751.1">
    <property type="nucleotide sequence ID" value="NZ_JALJZS010000002.1"/>
</dbReference>
<keyword evidence="12" id="KW-0255">Endonuclease</keyword>
<dbReference type="PROSITE" id="PS51643">
    <property type="entry name" value="HD_CAS3"/>
    <property type="match status" value="1"/>
</dbReference>
<protein>
    <submittedName>
        <fullName evidence="12">CRISPR-associated helicase/endonuclease Cas3</fullName>
    </submittedName>
</protein>
<keyword evidence="5" id="KW-0547">Nucleotide-binding</keyword>
<dbReference type="AlphaFoldDB" id="A0A4Y3W7N8"/>
<keyword evidence="9" id="KW-0051">Antiviral defense</keyword>
<feature type="domain" description="Helicase ATP-binding" evidence="10">
    <location>
        <begin position="238"/>
        <end position="427"/>
    </location>
</feature>
<dbReference type="Proteomes" id="UP000318825">
    <property type="component" value="Unassembled WGS sequence"/>
</dbReference>
<dbReference type="Pfam" id="PF22590">
    <property type="entry name" value="Cas3-like_C_2"/>
    <property type="match status" value="1"/>
</dbReference>
<dbReference type="CDD" id="cd09641">
    <property type="entry name" value="Cas3''_I"/>
    <property type="match status" value="1"/>
</dbReference>
<evidence type="ECO:0000313" key="13">
    <source>
        <dbReference type="Proteomes" id="UP000318825"/>
    </source>
</evidence>
<dbReference type="GO" id="GO:0004519">
    <property type="term" value="F:endonuclease activity"/>
    <property type="evidence" value="ECO:0007669"/>
    <property type="project" value="UniProtKB-KW"/>
</dbReference>
<evidence type="ECO:0000313" key="12">
    <source>
        <dbReference type="EMBL" id="GEC15004.1"/>
    </source>
</evidence>
<dbReference type="OrthoDB" id="9810236at2"/>
<dbReference type="Gene3D" id="3.40.50.300">
    <property type="entry name" value="P-loop containing nucleotide triphosphate hydrolases"/>
    <property type="match status" value="2"/>
</dbReference>
<evidence type="ECO:0000256" key="9">
    <source>
        <dbReference type="ARBA" id="ARBA00023118"/>
    </source>
</evidence>
<dbReference type="SMART" id="SM00487">
    <property type="entry name" value="DEXDc"/>
    <property type="match status" value="1"/>
</dbReference>
<dbReference type="InterPro" id="IPR006483">
    <property type="entry name" value="CRISPR-assoc_Cas3_HD"/>
</dbReference>
<dbReference type="EMBL" id="BJNF01000021">
    <property type="protein sequence ID" value="GEC15004.1"/>
    <property type="molecule type" value="Genomic_DNA"/>
</dbReference>
<keyword evidence="8" id="KW-0067">ATP-binding</keyword>
<feature type="domain" description="HD Cas3-type" evidence="11">
    <location>
        <begin position="11"/>
        <end position="177"/>
    </location>
</feature>
<evidence type="ECO:0000256" key="2">
    <source>
        <dbReference type="ARBA" id="ARBA00009046"/>
    </source>
</evidence>
<evidence type="ECO:0000256" key="5">
    <source>
        <dbReference type="ARBA" id="ARBA00022741"/>
    </source>
</evidence>
<comment type="similarity">
    <text evidence="1">In the N-terminal section; belongs to the CRISPR-associated nuclease Cas3-HD family.</text>
</comment>
<evidence type="ECO:0000256" key="1">
    <source>
        <dbReference type="ARBA" id="ARBA00006847"/>
    </source>
</evidence>
<dbReference type="InterPro" id="IPR011545">
    <property type="entry name" value="DEAD/DEAH_box_helicase_dom"/>
</dbReference>
<dbReference type="SUPFAM" id="SSF109604">
    <property type="entry name" value="HD-domain/PDEase-like"/>
    <property type="match status" value="1"/>
</dbReference>
<gene>
    <name evidence="12" type="ORF">NWI01_08960</name>
</gene>
<dbReference type="InterPro" id="IPR027417">
    <property type="entry name" value="P-loop_NTPase"/>
</dbReference>
<evidence type="ECO:0000256" key="3">
    <source>
        <dbReference type="ARBA" id="ARBA00022722"/>
    </source>
</evidence>
<dbReference type="Pfam" id="PF00270">
    <property type="entry name" value="DEAD"/>
    <property type="match status" value="1"/>
</dbReference>
<dbReference type="SUPFAM" id="SSF52540">
    <property type="entry name" value="P-loop containing nucleoside triphosphate hydrolases"/>
    <property type="match status" value="1"/>
</dbReference>
<dbReference type="GO" id="GO:0016787">
    <property type="term" value="F:hydrolase activity"/>
    <property type="evidence" value="ECO:0007669"/>
    <property type="project" value="UniProtKB-KW"/>
</dbReference>
<dbReference type="InterPro" id="IPR006674">
    <property type="entry name" value="HD_domain"/>
</dbReference>
<dbReference type="NCBIfam" id="TIGR01596">
    <property type="entry name" value="cas3_HD"/>
    <property type="match status" value="1"/>
</dbReference>
<dbReference type="NCBIfam" id="TIGR01587">
    <property type="entry name" value="cas3_core"/>
    <property type="match status" value="1"/>
</dbReference>
<dbReference type="Gene3D" id="1.10.3210.30">
    <property type="match status" value="1"/>
</dbReference>
<keyword evidence="3" id="KW-0540">Nuclease</keyword>
<accession>A0A4Y3W7N8</accession>
<sequence length="750" mass="83068">MYYAHSTKNTDGSDWQRLADHLQQVTRLAAARGDKFGAGRAAALAGWLHDLGKYAAAFQNYISHRGPGGVDHSTAGAKEVIALGLKEGDGLMAELIAYAIAGHHAGLPDKSGDASTLADRFEKPLEPLDARWRREVDFDATELMPKDFTWRRDGRHAFQAALLGRMIFSCLVDADFLETEAFYASVDGNEIDREWPKLPDQMDRLIAAFDAYMADKQRSAALTPLNQLRGEILTHVRARAALPRGVFTLNVPTGGGKTLASLGFALDHAKRWGMERIIYSIPFTSIIEQTASIFREVLGNNVILEHHASIEQTSSKDDEFRDGISDARLRLAMENWPAPVVVTTNVQLLESLFASRTSRCRKLHNLANAVIILDEAQTIPLHVLKPCVAVLDELALNYGCTIVLCTATQPALIAPSFDGGFQIVDPDERELAPDPPRLHRELKRTTERLAGTMTDDDLVHEMAAVEQGLVIVNSRQHALMLYQACEAAGLAGLIHLTTRQTAADRRVILADARQRLTHGQLCRVVATSLVEAGVDIDFPRVWRAQAGLDQMMQAAGRCNREGRRLVRDSIVTIFEPAEAKPPPEIAGLIDDTSRILREHRSDLFSPRAIEAYFREVYWRKDKGLDKRAVMQRFLIGVGDKTDFAYRSVAEEFRLIESGMAPVIIAVDDQAKATLVALKGGMPPGMAARELQNFVVQVRPRDRRLLLGNGHVRFVEGFGDQFAVLMTESLYSRETGLLWERGDELGFGGII</sequence>
<evidence type="ECO:0000256" key="6">
    <source>
        <dbReference type="ARBA" id="ARBA00022801"/>
    </source>
</evidence>